<sequence length="115" mass="13156">MDVTLEFDTRYPERKREKNHNHEKNTKASTSISSNNQSSPSSSHKKKNFMAQKRDKPHFCLLNRDHKLMGTEKERIIKEGLCAYFGGKNSLEACFKSPQNQLTQTSDSFSSQGNS</sequence>
<accession>A0A9Q3K9K4</accession>
<feature type="compositionally biased region" description="Basic and acidic residues" evidence="1">
    <location>
        <begin position="7"/>
        <end position="26"/>
    </location>
</feature>
<keyword evidence="3" id="KW-1185">Reference proteome</keyword>
<feature type="compositionally biased region" description="Low complexity" evidence="1">
    <location>
        <begin position="29"/>
        <end position="42"/>
    </location>
</feature>
<evidence type="ECO:0000313" key="2">
    <source>
        <dbReference type="EMBL" id="MBW0577393.1"/>
    </source>
</evidence>
<dbReference type="EMBL" id="AVOT02100505">
    <property type="protein sequence ID" value="MBW0577393.1"/>
    <property type="molecule type" value="Genomic_DNA"/>
</dbReference>
<proteinExistence type="predicted"/>
<dbReference type="OrthoDB" id="3884315at2759"/>
<name>A0A9Q3K9K4_9BASI</name>
<dbReference type="AlphaFoldDB" id="A0A9Q3K9K4"/>
<feature type="region of interest" description="Disordered" evidence="1">
    <location>
        <begin position="1"/>
        <end position="57"/>
    </location>
</feature>
<evidence type="ECO:0000256" key="1">
    <source>
        <dbReference type="SAM" id="MobiDB-lite"/>
    </source>
</evidence>
<gene>
    <name evidence="2" type="ORF">O181_117108</name>
</gene>
<reference evidence="2" key="1">
    <citation type="submission" date="2021-03" db="EMBL/GenBank/DDBJ databases">
        <title>Draft genome sequence of rust myrtle Austropuccinia psidii MF-1, a brazilian biotype.</title>
        <authorList>
            <person name="Quecine M.C."/>
            <person name="Pachon D.M.R."/>
            <person name="Bonatelli M.L."/>
            <person name="Correr F.H."/>
            <person name="Franceschini L.M."/>
            <person name="Leite T.F."/>
            <person name="Margarido G.R.A."/>
            <person name="Almeida C.A."/>
            <person name="Ferrarezi J.A."/>
            <person name="Labate C.A."/>
        </authorList>
    </citation>
    <scope>NUCLEOTIDE SEQUENCE</scope>
    <source>
        <strain evidence="2">MF-1</strain>
    </source>
</reference>
<comment type="caution">
    <text evidence="2">The sequence shown here is derived from an EMBL/GenBank/DDBJ whole genome shotgun (WGS) entry which is preliminary data.</text>
</comment>
<protein>
    <submittedName>
        <fullName evidence="2">Uncharacterized protein</fullName>
    </submittedName>
</protein>
<organism evidence="2 3">
    <name type="scientific">Austropuccinia psidii MF-1</name>
    <dbReference type="NCBI Taxonomy" id="1389203"/>
    <lineage>
        <taxon>Eukaryota</taxon>
        <taxon>Fungi</taxon>
        <taxon>Dikarya</taxon>
        <taxon>Basidiomycota</taxon>
        <taxon>Pucciniomycotina</taxon>
        <taxon>Pucciniomycetes</taxon>
        <taxon>Pucciniales</taxon>
        <taxon>Sphaerophragmiaceae</taxon>
        <taxon>Austropuccinia</taxon>
    </lineage>
</organism>
<evidence type="ECO:0000313" key="3">
    <source>
        <dbReference type="Proteomes" id="UP000765509"/>
    </source>
</evidence>
<dbReference type="Proteomes" id="UP000765509">
    <property type="component" value="Unassembled WGS sequence"/>
</dbReference>